<accession>A0A6P3IT01</accession>
<feature type="compositionally biased region" description="Acidic residues" evidence="14">
    <location>
        <begin position="299"/>
        <end position="311"/>
    </location>
</feature>
<dbReference type="GO" id="GO:0005794">
    <property type="term" value="C:Golgi apparatus"/>
    <property type="evidence" value="ECO:0007669"/>
    <property type="project" value="UniProtKB-SubCell"/>
</dbReference>
<keyword evidence="5 13" id="KW-0931">ER-Golgi transport</keyword>
<dbReference type="PANTHER" id="PTHR13768">
    <property type="entry name" value="SOLUBLE NSF ATTACHMENT PROTEIN SNAP"/>
    <property type="match status" value="1"/>
</dbReference>
<dbReference type="SUPFAM" id="SSF48452">
    <property type="entry name" value="TPR-like"/>
    <property type="match status" value="1"/>
</dbReference>
<dbReference type="GO" id="GO:0016192">
    <property type="term" value="P:vesicle-mediated transport"/>
    <property type="evidence" value="ECO:0007669"/>
    <property type="project" value="UniProtKB-KW"/>
</dbReference>
<name>A0A6P3IT01_BISBB</name>
<evidence type="ECO:0000256" key="2">
    <source>
        <dbReference type="ARBA" id="ARBA00004555"/>
    </source>
</evidence>
<dbReference type="InterPro" id="IPR011990">
    <property type="entry name" value="TPR-like_helical_dom_sf"/>
</dbReference>
<keyword evidence="15" id="KW-1185">Reference proteome</keyword>
<sequence>MAAQKINEGLEHLAKAEKYLKTGFLKWKPDYDSAASEYGKAAVAFKNAKQFEQAKDACLKEAVAHENNRAYLSPFGNGYEFAAFGEMQKLPEAVQLIEKASMMYLENGTPDTAAMALERAGKLIENVDPEKAVQLYQQTANVFENEERLRQAVELLGQASRLLVRGRRFDEAAISIQKEKNIYKEIENYPTCYKKTIAQVLVHLHRNDYVAAERCVRESYSIPGFNGSEDCAALEQLLEGYDQQDQDQVAEVCNSPLFKYMDNDYAKLGLSLVVPGGGVKKKAAAPPQAKPEGTAAPAAEEEEDEYAGGLC</sequence>
<dbReference type="GO" id="GO:0005483">
    <property type="term" value="F:soluble NSF attachment protein activity"/>
    <property type="evidence" value="ECO:0007669"/>
    <property type="project" value="TreeGrafter"/>
</dbReference>
<evidence type="ECO:0000313" key="15">
    <source>
        <dbReference type="Proteomes" id="UP000515208"/>
    </source>
</evidence>
<dbReference type="AlphaFoldDB" id="A0A6P3IT01"/>
<evidence type="ECO:0000256" key="6">
    <source>
        <dbReference type="ARBA" id="ARBA00022927"/>
    </source>
</evidence>
<organism evidence="15 16">
    <name type="scientific">Bison bison bison</name>
    <name type="common">North American plains bison</name>
    <dbReference type="NCBI Taxonomy" id="43346"/>
    <lineage>
        <taxon>Eukaryota</taxon>
        <taxon>Metazoa</taxon>
        <taxon>Chordata</taxon>
        <taxon>Craniata</taxon>
        <taxon>Vertebrata</taxon>
        <taxon>Euteleostomi</taxon>
        <taxon>Mammalia</taxon>
        <taxon>Eutheria</taxon>
        <taxon>Laurasiatheria</taxon>
        <taxon>Artiodactyla</taxon>
        <taxon>Ruminantia</taxon>
        <taxon>Pecora</taxon>
        <taxon>Bovidae</taxon>
        <taxon>Bovinae</taxon>
        <taxon>Bison</taxon>
    </lineage>
</organism>
<dbReference type="RefSeq" id="XP_010857381.1">
    <property type="nucleotide sequence ID" value="XM_010859079.1"/>
</dbReference>
<feature type="region of interest" description="Disordered" evidence="14">
    <location>
        <begin position="280"/>
        <end position="311"/>
    </location>
</feature>
<dbReference type="Gene3D" id="1.25.40.10">
    <property type="entry name" value="Tetratricopeptide repeat domain"/>
    <property type="match status" value="1"/>
</dbReference>
<evidence type="ECO:0000256" key="10">
    <source>
        <dbReference type="ARBA" id="ARBA00042485"/>
    </source>
</evidence>
<evidence type="ECO:0000256" key="8">
    <source>
        <dbReference type="ARBA" id="ARBA00023136"/>
    </source>
</evidence>
<evidence type="ECO:0000256" key="5">
    <source>
        <dbReference type="ARBA" id="ARBA00022892"/>
    </source>
</evidence>
<dbReference type="Proteomes" id="UP000515208">
    <property type="component" value="Unplaced"/>
</dbReference>
<evidence type="ECO:0000256" key="4">
    <source>
        <dbReference type="ARBA" id="ARBA00022448"/>
    </source>
</evidence>
<dbReference type="GO" id="GO:0006886">
    <property type="term" value="P:intracellular protein transport"/>
    <property type="evidence" value="ECO:0007669"/>
    <property type="project" value="UniProtKB-UniRule"/>
</dbReference>
<comment type="subunit">
    <text evidence="12">Interacts with RAB11FIP5. Interacts with VTI1A.</text>
</comment>
<dbReference type="FunFam" id="1.25.40.10:FF:000115">
    <property type="entry name" value="Gamma-soluble NSF attachment protein"/>
    <property type="match status" value="1"/>
</dbReference>
<comment type="function">
    <text evidence="11 13">Required for vesicular transport between the endoplasmic reticulum and the Golgi apparatus.</text>
</comment>
<gene>
    <name evidence="16" type="primary">NAPG</name>
</gene>
<proteinExistence type="inferred from homology"/>
<dbReference type="InterPro" id="IPR000744">
    <property type="entry name" value="NSF_attach"/>
</dbReference>
<evidence type="ECO:0000256" key="13">
    <source>
        <dbReference type="RuleBase" id="RU367013"/>
    </source>
</evidence>
<dbReference type="CDD" id="cd15832">
    <property type="entry name" value="SNAP"/>
    <property type="match status" value="1"/>
</dbReference>
<dbReference type="Pfam" id="PF14938">
    <property type="entry name" value="SNAP"/>
    <property type="match status" value="1"/>
</dbReference>
<keyword evidence="8 13" id="KW-0472">Membrane</keyword>
<evidence type="ECO:0000313" key="16">
    <source>
        <dbReference type="RefSeq" id="XP_010857381.1"/>
    </source>
</evidence>
<feature type="compositionally biased region" description="Low complexity" evidence="14">
    <location>
        <begin position="284"/>
        <end position="298"/>
    </location>
</feature>
<comment type="similarity">
    <text evidence="3 13">Belongs to the SNAP family.</text>
</comment>
<evidence type="ECO:0000256" key="3">
    <source>
        <dbReference type="ARBA" id="ARBA00010050"/>
    </source>
</evidence>
<dbReference type="GO" id="GO:0031201">
    <property type="term" value="C:SNARE complex"/>
    <property type="evidence" value="ECO:0007669"/>
    <property type="project" value="TreeGrafter"/>
</dbReference>
<keyword evidence="6 13" id="KW-0653">Protein transport</keyword>
<dbReference type="GeneID" id="105002456"/>
<dbReference type="PANTHER" id="PTHR13768:SF2">
    <property type="entry name" value="GAMMA-SOLUBLE NSF ATTACHMENT PROTEIN"/>
    <property type="match status" value="1"/>
</dbReference>
<evidence type="ECO:0000256" key="7">
    <source>
        <dbReference type="ARBA" id="ARBA00023034"/>
    </source>
</evidence>
<evidence type="ECO:0000256" key="11">
    <source>
        <dbReference type="ARBA" id="ARBA00060011"/>
    </source>
</evidence>
<evidence type="ECO:0000256" key="9">
    <source>
        <dbReference type="ARBA" id="ARBA00040047"/>
    </source>
</evidence>
<dbReference type="GO" id="GO:0005774">
    <property type="term" value="C:vacuolar membrane"/>
    <property type="evidence" value="ECO:0007669"/>
    <property type="project" value="TreeGrafter"/>
</dbReference>
<protein>
    <recommendedName>
        <fullName evidence="9">Gamma-soluble NSF attachment protein</fullName>
    </recommendedName>
    <alternativeName>
        <fullName evidence="10">N-ethylmaleimide-sensitive factor attachment protein gamma</fullName>
    </alternativeName>
</protein>
<comment type="subcellular location">
    <subcellularLocation>
        <location evidence="2">Golgi apparatus</location>
    </subcellularLocation>
    <subcellularLocation>
        <location evidence="1 13">Membrane</location>
        <topology evidence="1 13">Peripheral membrane protein</topology>
    </subcellularLocation>
</comment>
<evidence type="ECO:0000256" key="12">
    <source>
        <dbReference type="ARBA" id="ARBA00062133"/>
    </source>
</evidence>
<evidence type="ECO:0000256" key="14">
    <source>
        <dbReference type="SAM" id="MobiDB-lite"/>
    </source>
</evidence>
<reference evidence="16" key="1">
    <citation type="submission" date="2025-08" db="UniProtKB">
        <authorList>
            <consortium name="RefSeq"/>
        </authorList>
    </citation>
    <scope>IDENTIFICATION</scope>
    <source>
        <tissue evidence="16">Blood</tissue>
    </source>
</reference>
<keyword evidence="4 13" id="KW-0813">Transport</keyword>
<dbReference type="GO" id="GO:0019905">
    <property type="term" value="F:syntaxin binding"/>
    <property type="evidence" value="ECO:0007669"/>
    <property type="project" value="TreeGrafter"/>
</dbReference>
<dbReference type="CTD" id="8774"/>
<keyword evidence="7" id="KW-0333">Golgi apparatus</keyword>
<evidence type="ECO:0000256" key="1">
    <source>
        <dbReference type="ARBA" id="ARBA00004170"/>
    </source>
</evidence>